<accession>Q4SKW5</accession>
<dbReference type="EMBL" id="CAAE01014564">
    <property type="protein sequence ID" value="CAF98717.1"/>
    <property type="molecule type" value="Genomic_DNA"/>
</dbReference>
<gene>
    <name evidence="1" type="ORF">GSTENG00016524001</name>
</gene>
<evidence type="ECO:0000313" key="1">
    <source>
        <dbReference type="EMBL" id="CAF98717.1"/>
    </source>
</evidence>
<dbReference type="KEGG" id="tng:GSTEN00016524G001"/>
<protein>
    <submittedName>
        <fullName evidence="1">(spotted green pufferfish) hypothetical protein</fullName>
    </submittedName>
</protein>
<name>Q4SKW5_TETNG</name>
<dbReference type="AlphaFoldDB" id="Q4SKW5"/>
<organism evidence="1">
    <name type="scientific">Tetraodon nigroviridis</name>
    <name type="common">Spotted green pufferfish</name>
    <name type="synonym">Chelonodon nigroviridis</name>
    <dbReference type="NCBI Taxonomy" id="99883"/>
    <lineage>
        <taxon>Eukaryota</taxon>
        <taxon>Metazoa</taxon>
        <taxon>Chordata</taxon>
        <taxon>Craniata</taxon>
        <taxon>Vertebrata</taxon>
        <taxon>Euteleostomi</taxon>
        <taxon>Actinopterygii</taxon>
        <taxon>Neopterygii</taxon>
        <taxon>Teleostei</taxon>
        <taxon>Neoteleostei</taxon>
        <taxon>Acanthomorphata</taxon>
        <taxon>Eupercaria</taxon>
        <taxon>Tetraodontiformes</taxon>
        <taxon>Tetradontoidea</taxon>
        <taxon>Tetraodontidae</taxon>
        <taxon>Tetraodon</taxon>
    </lineage>
</organism>
<proteinExistence type="predicted"/>
<reference evidence="1" key="1">
    <citation type="journal article" date="2004" name="Nature">
        <title>Genome duplication in the teleost fish Tetraodon nigroviridis reveals the early vertebrate proto-karyotype.</title>
        <authorList>
            <person name="Jaillon O."/>
            <person name="Aury J.-M."/>
            <person name="Brunet F."/>
            <person name="Petit J.-L."/>
            <person name="Stange-Thomann N."/>
            <person name="Mauceli E."/>
            <person name="Bouneau L."/>
            <person name="Fischer C."/>
            <person name="Ozouf-Costaz C."/>
            <person name="Bernot A."/>
            <person name="Nicaud S."/>
            <person name="Jaffe D."/>
            <person name="Fisher S."/>
            <person name="Lutfalla G."/>
            <person name="Dossat C."/>
            <person name="Segurens B."/>
            <person name="Dasilva C."/>
            <person name="Salanoubat M."/>
            <person name="Levy M."/>
            <person name="Boudet N."/>
            <person name="Castellano S."/>
            <person name="Anthouard V."/>
            <person name="Jubin C."/>
            <person name="Castelli V."/>
            <person name="Katinka M."/>
            <person name="Vacherie B."/>
            <person name="Biemont C."/>
            <person name="Skalli Z."/>
            <person name="Cattolico L."/>
            <person name="Poulain J."/>
            <person name="De Berardinis V."/>
            <person name="Cruaud C."/>
            <person name="Duprat S."/>
            <person name="Brottier P."/>
            <person name="Coutanceau J.-P."/>
            <person name="Gouzy J."/>
            <person name="Parra G."/>
            <person name="Lardier G."/>
            <person name="Chapple C."/>
            <person name="McKernan K.J."/>
            <person name="McEwan P."/>
            <person name="Bosak S."/>
            <person name="Kellis M."/>
            <person name="Volff J.-N."/>
            <person name="Guigo R."/>
            <person name="Zody M.C."/>
            <person name="Mesirov J."/>
            <person name="Lindblad-Toh K."/>
            <person name="Birren B."/>
            <person name="Nusbaum C."/>
            <person name="Kahn D."/>
            <person name="Robinson-Rechavi M."/>
            <person name="Laudet V."/>
            <person name="Schachter V."/>
            <person name="Quetier F."/>
            <person name="Saurin W."/>
            <person name="Scarpelli C."/>
            <person name="Wincker P."/>
            <person name="Lander E.S."/>
            <person name="Weissenbach J."/>
            <person name="Roest Crollius H."/>
        </authorList>
    </citation>
    <scope>NUCLEOTIDE SEQUENCE [LARGE SCALE GENOMIC DNA]</scope>
</reference>
<comment type="caution">
    <text evidence="1">The sequence shown here is derived from an EMBL/GenBank/DDBJ whole genome shotgun (WGS) entry which is preliminary data.</text>
</comment>
<reference evidence="1" key="2">
    <citation type="submission" date="2004-02" db="EMBL/GenBank/DDBJ databases">
        <authorList>
            <consortium name="Genoscope"/>
            <consortium name="Whitehead Institute Centre for Genome Research"/>
        </authorList>
    </citation>
    <scope>NUCLEOTIDE SEQUENCE</scope>
</reference>
<sequence length="27" mass="3278">MQSFLEVPLSPWTCRRPLIFTGRRSWL</sequence>